<evidence type="ECO:0000313" key="1">
    <source>
        <dbReference type="EMBL" id="KAI6083917.1"/>
    </source>
</evidence>
<protein>
    <submittedName>
        <fullName evidence="1">Uncharacterized protein</fullName>
    </submittedName>
</protein>
<reference evidence="1 2" key="1">
    <citation type="journal article" date="2022" name="New Phytol.">
        <title>Ecological generalism drives hyperdiversity of secondary metabolite gene clusters in xylarialean endophytes.</title>
        <authorList>
            <person name="Franco M.E.E."/>
            <person name="Wisecaver J.H."/>
            <person name="Arnold A.E."/>
            <person name="Ju Y.M."/>
            <person name="Slot J.C."/>
            <person name="Ahrendt S."/>
            <person name="Moore L.P."/>
            <person name="Eastman K.E."/>
            <person name="Scott K."/>
            <person name="Konkel Z."/>
            <person name="Mondo S.J."/>
            <person name="Kuo A."/>
            <person name="Hayes R.D."/>
            <person name="Haridas S."/>
            <person name="Andreopoulos B."/>
            <person name="Riley R."/>
            <person name="LaButti K."/>
            <person name="Pangilinan J."/>
            <person name="Lipzen A."/>
            <person name="Amirebrahimi M."/>
            <person name="Yan J."/>
            <person name="Adam C."/>
            <person name="Keymanesh K."/>
            <person name="Ng V."/>
            <person name="Louie K."/>
            <person name="Northen T."/>
            <person name="Drula E."/>
            <person name="Henrissat B."/>
            <person name="Hsieh H.M."/>
            <person name="Youens-Clark K."/>
            <person name="Lutzoni F."/>
            <person name="Miadlikowska J."/>
            <person name="Eastwood D.C."/>
            <person name="Hamelin R.C."/>
            <person name="Grigoriev I.V."/>
            <person name="U'Ren J.M."/>
        </authorList>
    </citation>
    <scope>NUCLEOTIDE SEQUENCE [LARGE SCALE GENOMIC DNA]</scope>
    <source>
        <strain evidence="1 2">ER1909</strain>
    </source>
</reference>
<sequence length="371" mass="43211">MLLDDNLCDALAVTRQGENGQEPFYVKVNRDHTIQLCFLKSPFVRTQTDWFFFDGTAEVRTSLKCLPRIRTCVVRLEELYDAIPHDNEHLNDEEPLAPFFVWSAQSQVEELVILVGEFCKDIQPSQMKDLTSLQFDKFPKMDADKVSTMESDDFNPFVPRPDYNFFSELSCSNNYMITMISMHLARREYERRNVRERFLNSADGKQHLAKGGPTWWDDFSRWITTKEGDTWLSIDQGLSFLKSKTGHLWLASDRGSPWLETESGIRWLNTKDAKDFLDSDCALHWANTGAYEREDMPDLGRQVRKAWLDTPAGRGWEFDHCPNNNQPPKLPQLEMLTDAGPPFVNNYPRRAFHRNFNLRGWRFVMCPKESA</sequence>
<proteinExistence type="predicted"/>
<evidence type="ECO:0000313" key="2">
    <source>
        <dbReference type="Proteomes" id="UP001497680"/>
    </source>
</evidence>
<dbReference type="EMBL" id="MU394345">
    <property type="protein sequence ID" value="KAI6083917.1"/>
    <property type="molecule type" value="Genomic_DNA"/>
</dbReference>
<name>A0ACC0CU20_9PEZI</name>
<dbReference type="Proteomes" id="UP001497680">
    <property type="component" value="Unassembled WGS sequence"/>
</dbReference>
<keyword evidence="2" id="KW-1185">Reference proteome</keyword>
<gene>
    <name evidence="1" type="ORF">F4821DRAFT_243938</name>
</gene>
<comment type="caution">
    <text evidence="1">The sequence shown here is derived from an EMBL/GenBank/DDBJ whole genome shotgun (WGS) entry which is preliminary data.</text>
</comment>
<organism evidence="1 2">
    <name type="scientific">Hypoxylon rubiginosum</name>
    <dbReference type="NCBI Taxonomy" id="110542"/>
    <lineage>
        <taxon>Eukaryota</taxon>
        <taxon>Fungi</taxon>
        <taxon>Dikarya</taxon>
        <taxon>Ascomycota</taxon>
        <taxon>Pezizomycotina</taxon>
        <taxon>Sordariomycetes</taxon>
        <taxon>Xylariomycetidae</taxon>
        <taxon>Xylariales</taxon>
        <taxon>Hypoxylaceae</taxon>
        <taxon>Hypoxylon</taxon>
    </lineage>
</organism>
<accession>A0ACC0CU20</accession>